<dbReference type="EMBL" id="CP042593">
    <property type="protein sequence ID" value="QED47004.1"/>
    <property type="molecule type" value="Genomic_DNA"/>
</dbReference>
<evidence type="ECO:0000313" key="1">
    <source>
        <dbReference type="EMBL" id="QED47004.1"/>
    </source>
</evidence>
<dbReference type="Proteomes" id="UP000321555">
    <property type="component" value="Chromosome"/>
</dbReference>
<dbReference type="KEGG" id="bda:FSZ17_06975"/>
<name>A0A5B8Z1V8_CYTDA</name>
<organism evidence="1 2">
    <name type="scientific">Cytobacillus dafuensis</name>
    <name type="common">Bacillus dafuensis</name>
    <dbReference type="NCBI Taxonomy" id="1742359"/>
    <lineage>
        <taxon>Bacteria</taxon>
        <taxon>Bacillati</taxon>
        <taxon>Bacillota</taxon>
        <taxon>Bacilli</taxon>
        <taxon>Bacillales</taxon>
        <taxon>Bacillaceae</taxon>
        <taxon>Cytobacillus</taxon>
    </lineage>
</organism>
<protein>
    <submittedName>
        <fullName evidence="1">Uncharacterized protein</fullName>
    </submittedName>
</protein>
<proteinExistence type="predicted"/>
<dbReference type="AlphaFoldDB" id="A0A5B8Z1V8"/>
<reference evidence="2" key="1">
    <citation type="submission" date="2019-08" db="EMBL/GenBank/DDBJ databases">
        <authorList>
            <person name="Zheng X."/>
        </authorList>
    </citation>
    <scope>NUCLEOTIDE SEQUENCE [LARGE SCALE GENOMIC DNA]</scope>
    <source>
        <strain evidence="2">FJAT-25496</strain>
    </source>
</reference>
<sequence length="192" mass="22333">MNQSKCPHCYLCANYNPNIKLCTLRNIKVNEVGIDLHHCIENKHLIRYPFALSPKKYSSITEFHSIFKKDINGNPLFVVTKRGIEHAIQAGPGVVLMSHSNRGVPKVLTYQGQREIIYDLGFRCAYIEACKYNTPLFYYFYEKESKGQKDLINSFLIDNKDFIEELKKNRKLLVNTIVIQDKLSEEHQKFLS</sequence>
<dbReference type="RefSeq" id="WP_057776665.1">
    <property type="nucleotide sequence ID" value="NZ_CP042593.1"/>
</dbReference>
<dbReference type="OrthoDB" id="2864584at2"/>
<evidence type="ECO:0000313" key="2">
    <source>
        <dbReference type="Proteomes" id="UP000321555"/>
    </source>
</evidence>
<accession>A0A5B8Z1V8</accession>
<gene>
    <name evidence="1" type="ORF">FSZ17_06975</name>
</gene>
<keyword evidence="2" id="KW-1185">Reference proteome</keyword>